<comment type="miscellaneous">
    <text evidence="7">May also have succinyldiaminopimelate aminotransferase activity, thus carrying out the corresponding step in lysine biosynthesis.</text>
</comment>
<dbReference type="PATRIC" id="fig|1429043.3.peg.4767"/>
<comment type="catalytic activity">
    <reaction evidence="6">
        <text>taurine + pyruvate = sulfoacetaldehyde + L-alanine</text>
        <dbReference type="Rhea" id="RHEA:10420"/>
        <dbReference type="ChEBI" id="CHEBI:15361"/>
        <dbReference type="ChEBI" id="CHEBI:57972"/>
        <dbReference type="ChEBI" id="CHEBI:58246"/>
        <dbReference type="ChEBI" id="CHEBI:507393"/>
        <dbReference type="EC" id="2.6.1.77"/>
    </reaction>
    <physiologicalReaction direction="left-to-right" evidence="6">
        <dbReference type="Rhea" id="RHEA:10421"/>
    </physiologicalReaction>
</comment>
<comment type="subcellular location">
    <subcellularLocation>
        <location evidence="7">Cytoplasm</location>
    </subcellularLocation>
</comment>
<evidence type="ECO:0000313" key="9">
    <source>
        <dbReference type="Proteomes" id="UP000032233"/>
    </source>
</evidence>
<dbReference type="Gene3D" id="3.40.640.10">
    <property type="entry name" value="Type I PLP-dependent aspartate aminotransferase-like (Major domain)"/>
    <property type="match status" value="1"/>
</dbReference>
<comment type="cofactor">
    <cofactor evidence="7">
        <name>pyridoxal 5'-phosphate</name>
        <dbReference type="ChEBI" id="CHEBI:597326"/>
    </cofactor>
    <text evidence="7">Binds 1 pyridoxal phosphate per subunit.</text>
</comment>
<dbReference type="FunCoup" id="A0A0D2J0C3">
    <property type="interactions" value="547"/>
</dbReference>
<dbReference type="EMBL" id="AZAC01000045">
    <property type="protein sequence ID" value="KIX11689.1"/>
    <property type="molecule type" value="Genomic_DNA"/>
</dbReference>
<dbReference type="GO" id="GO:0005737">
    <property type="term" value="C:cytoplasm"/>
    <property type="evidence" value="ECO:0007669"/>
    <property type="project" value="UniProtKB-SubCell"/>
</dbReference>
<keyword evidence="3 7" id="KW-0808">Transferase</keyword>
<dbReference type="AlphaFoldDB" id="A0A0D2J0C3"/>
<dbReference type="InterPro" id="IPR005814">
    <property type="entry name" value="Aminotrans_3"/>
</dbReference>
<proteinExistence type="inferred from homology"/>
<feature type="binding site" evidence="7">
    <location>
        <position position="273"/>
    </location>
    <ligand>
        <name>N(2)-acetyl-L-ornithine</name>
        <dbReference type="ChEBI" id="CHEBI:57805"/>
    </ligand>
</feature>
<keyword evidence="1 7" id="KW-0032">Aminotransferase</keyword>
<keyword evidence="4 7" id="KW-0663">Pyridoxal phosphate</keyword>
<name>A0A0D2J0C3_9BACT</name>
<keyword evidence="5" id="KW-0670">Pyruvate</keyword>
<dbReference type="HAMAP" id="MF_01107">
    <property type="entry name" value="ArgD_aminotrans_3"/>
    <property type="match status" value="1"/>
</dbReference>
<evidence type="ECO:0000313" key="8">
    <source>
        <dbReference type="EMBL" id="KIX11689.1"/>
    </source>
</evidence>
<feature type="binding site" evidence="7">
    <location>
        <begin position="99"/>
        <end position="100"/>
    </location>
    <ligand>
        <name>pyridoxal 5'-phosphate</name>
        <dbReference type="ChEBI" id="CHEBI:597326"/>
    </ligand>
</feature>
<dbReference type="InterPro" id="IPR049704">
    <property type="entry name" value="Aminotrans_3_PPA_site"/>
</dbReference>
<feature type="modified residue" description="N6-(pyridoxal phosphate)lysine" evidence="7">
    <location>
        <position position="245"/>
    </location>
</feature>
<keyword evidence="2 7" id="KW-0028">Amino-acid biosynthesis</keyword>
<dbReference type="STRING" id="1429043.X474_22495"/>
<dbReference type="GO" id="GO:0030170">
    <property type="term" value="F:pyridoxal phosphate binding"/>
    <property type="evidence" value="ECO:0007669"/>
    <property type="project" value="InterPro"/>
</dbReference>
<dbReference type="EC" id="2.6.1.11" evidence="7"/>
<dbReference type="SUPFAM" id="SSF53383">
    <property type="entry name" value="PLP-dependent transferases"/>
    <property type="match status" value="1"/>
</dbReference>
<feature type="binding site" evidence="7">
    <location>
        <position position="274"/>
    </location>
    <ligand>
        <name>pyridoxal 5'-phosphate</name>
        <dbReference type="ChEBI" id="CHEBI:597326"/>
    </ligand>
</feature>
<evidence type="ECO:0000256" key="4">
    <source>
        <dbReference type="ARBA" id="ARBA00022898"/>
    </source>
</evidence>
<dbReference type="PIRSF" id="PIRSF000521">
    <property type="entry name" value="Transaminase_4ab_Lys_Orn"/>
    <property type="match status" value="1"/>
</dbReference>
<keyword evidence="7" id="KW-0963">Cytoplasm</keyword>
<dbReference type="Gene3D" id="3.90.1150.10">
    <property type="entry name" value="Aspartate Aminotransferase, domain 1"/>
    <property type="match status" value="1"/>
</dbReference>
<protein>
    <recommendedName>
        <fullName evidence="7">Acetylornithine aminotransferase</fullName>
        <shortName evidence="7">ACOAT</shortName>
        <ecNumber evidence="7">2.6.1.11</ecNumber>
    </recommendedName>
</protein>
<evidence type="ECO:0000256" key="3">
    <source>
        <dbReference type="ARBA" id="ARBA00022679"/>
    </source>
</evidence>
<evidence type="ECO:0000256" key="7">
    <source>
        <dbReference type="HAMAP-Rule" id="MF_01107"/>
    </source>
</evidence>
<dbReference type="InterPro" id="IPR050103">
    <property type="entry name" value="Class-III_PLP-dep_AT"/>
</dbReference>
<evidence type="ECO:0000256" key="2">
    <source>
        <dbReference type="ARBA" id="ARBA00022605"/>
    </source>
</evidence>
<dbReference type="FunFam" id="3.40.640.10:FF:000004">
    <property type="entry name" value="Acetylornithine aminotransferase"/>
    <property type="match status" value="1"/>
</dbReference>
<comment type="similarity">
    <text evidence="7">Belongs to the class-III pyridoxal-phosphate-dependent aminotransferase family. ArgD subfamily.</text>
</comment>
<evidence type="ECO:0000256" key="1">
    <source>
        <dbReference type="ARBA" id="ARBA00022576"/>
    </source>
</evidence>
<evidence type="ECO:0000256" key="5">
    <source>
        <dbReference type="ARBA" id="ARBA00023317"/>
    </source>
</evidence>
<dbReference type="PANTHER" id="PTHR11986">
    <property type="entry name" value="AMINOTRANSFERASE CLASS III"/>
    <property type="match status" value="1"/>
</dbReference>
<evidence type="ECO:0000256" key="6">
    <source>
        <dbReference type="ARBA" id="ARBA00052998"/>
    </source>
</evidence>
<dbReference type="NCBIfam" id="TIGR00707">
    <property type="entry name" value="argD"/>
    <property type="match status" value="1"/>
</dbReference>
<sequence length="397" mass="43228">MQKIDRYVMGTYKRSQVMFLRGRGCTLFDDQGNEYLDLLAGIAVCNLGHAHPAVTKAVCDQALSLTHVSNLFYTEPQAVVAELLVENSFADQVFFCNSGAEANEGALKLARLWGKEKLNGAFGVISMERSFHGRTFAALSATGQEMIQKGYDPLAPVFSHVPFGDFEVLQKQWDENTCAVMMEPVQGEGGVVPAEKEYLEKVRKLCDEKGALLIFDEVQTGLGRTGKLFAYEHFGITPDIMTLAKALANGLPAGAVLAKKEAADLFGPGTHGTTFGAGPIVMAAAREVMQVLTEPGFMDDVAQRSAYFKQKLEQIAAKLPEKVLEVRGLGFLLGLKLSGPGAPLVKEFLEKGFVVNCTQGDILRFVPPLIITREQIDAFSEVLLQTLIGWDSGQVEK</sequence>
<dbReference type="InterPro" id="IPR015424">
    <property type="entry name" value="PyrdxlP-dep_Trfase"/>
</dbReference>
<feature type="binding site" evidence="7">
    <location>
        <begin position="216"/>
        <end position="219"/>
    </location>
    <ligand>
        <name>pyridoxal 5'-phosphate</name>
        <dbReference type="ChEBI" id="CHEBI:597326"/>
    </ligand>
</feature>
<dbReference type="GO" id="GO:0003992">
    <property type="term" value="F:N2-acetyl-L-ornithine:2-oxoglutarate 5-aminotransferase activity"/>
    <property type="evidence" value="ECO:0007669"/>
    <property type="project" value="UniProtKB-UniRule"/>
</dbReference>
<keyword evidence="7" id="KW-0055">Arginine biosynthesis</keyword>
<feature type="binding site" evidence="7">
    <location>
        <position position="131"/>
    </location>
    <ligand>
        <name>pyridoxal 5'-phosphate</name>
        <dbReference type="ChEBI" id="CHEBI:597326"/>
    </ligand>
</feature>
<gene>
    <name evidence="7" type="primary">argD</name>
    <name evidence="8" type="ORF">X474_22495</name>
</gene>
<keyword evidence="9" id="KW-1185">Reference proteome</keyword>
<dbReference type="GO" id="GO:0031299">
    <property type="term" value="F:taurine-pyruvate aminotransferase activity"/>
    <property type="evidence" value="ECO:0007669"/>
    <property type="project" value="UniProtKB-EC"/>
</dbReference>
<comment type="catalytic activity">
    <reaction evidence="7">
        <text>N(2)-acetyl-L-ornithine + 2-oxoglutarate = N-acetyl-L-glutamate 5-semialdehyde + L-glutamate</text>
        <dbReference type="Rhea" id="RHEA:18049"/>
        <dbReference type="ChEBI" id="CHEBI:16810"/>
        <dbReference type="ChEBI" id="CHEBI:29123"/>
        <dbReference type="ChEBI" id="CHEBI:29985"/>
        <dbReference type="ChEBI" id="CHEBI:57805"/>
        <dbReference type="EC" id="2.6.1.11"/>
    </reaction>
</comment>
<dbReference type="InterPro" id="IPR015421">
    <property type="entry name" value="PyrdxlP-dep_Trfase_major"/>
</dbReference>
<dbReference type="InParanoid" id="A0A0D2J0C3"/>
<comment type="caution">
    <text evidence="8">The sequence shown here is derived from an EMBL/GenBank/DDBJ whole genome shotgun (WGS) entry which is preliminary data.</text>
</comment>
<dbReference type="GO" id="GO:0006526">
    <property type="term" value="P:L-arginine biosynthetic process"/>
    <property type="evidence" value="ECO:0007669"/>
    <property type="project" value="UniProtKB-UniRule"/>
</dbReference>
<dbReference type="PROSITE" id="PS00600">
    <property type="entry name" value="AA_TRANSFER_CLASS_3"/>
    <property type="match status" value="1"/>
</dbReference>
<dbReference type="GO" id="GO:0042802">
    <property type="term" value="F:identical protein binding"/>
    <property type="evidence" value="ECO:0007669"/>
    <property type="project" value="TreeGrafter"/>
</dbReference>
<feature type="binding site" evidence="7">
    <location>
        <position position="134"/>
    </location>
    <ligand>
        <name>N(2)-acetyl-L-ornithine</name>
        <dbReference type="ChEBI" id="CHEBI:57805"/>
    </ligand>
</feature>
<reference evidence="8 9" key="1">
    <citation type="submission" date="2013-11" db="EMBL/GenBank/DDBJ databases">
        <title>Metagenomic analysis of a methanogenic consortium involved in long chain n-alkane degradation.</title>
        <authorList>
            <person name="Davidova I.A."/>
            <person name="Callaghan A.V."/>
            <person name="Wawrik B."/>
            <person name="Pruitt S."/>
            <person name="Marks C."/>
            <person name="Duncan K.E."/>
            <person name="Suflita J.M."/>
        </authorList>
    </citation>
    <scope>NUCLEOTIDE SEQUENCE [LARGE SCALE GENOMIC DNA]</scope>
    <source>
        <strain evidence="8 9">SPR</strain>
    </source>
</reference>
<accession>A0A0D2J0C3</accession>
<dbReference type="Pfam" id="PF00202">
    <property type="entry name" value="Aminotran_3"/>
    <property type="match status" value="1"/>
</dbReference>
<dbReference type="NCBIfam" id="NF002325">
    <property type="entry name" value="PRK01278.1"/>
    <property type="match status" value="1"/>
</dbReference>
<dbReference type="InterPro" id="IPR015422">
    <property type="entry name" value="PyrdxlP-dep_Trfase_small"/>
</dbReference>
<comment type="pathway">
    <text evidence="7">Amino-acid biosynthesis; L-arginine biosynthesis; N(2)-acetyl-L-ornithine from L-glutamate: step 4/4.</text>
</comment>
<dbReference type="PANTHER" id="PTHR11986:SF79">
    <property type="entry name" value="ACETYLORNITHINE AMINOTRANSFERASE, MITOCHONDRIAL"/>
    <property type="match status" value="1"/>
</dbReference>
<dbReference type="CDD" id="cd00610">
    <property type="entry name" value="OAT_like"/>
    <property type="match status" value="1"/>
</dbReference>
<dbReference type="Proteomes" id="UP000032233">
    <property type="component" value="Unassembled WGS sequence"/>
</dbReference>
<organism evidence="8 9">
    <name type="scientific">Dethiosulfatarculus sandiegensis</name>
    <dbReference type="NCBI Taxonomy" id="1429043"/>
    <lineage>
        <taxon>Bacteria</taxon>
        <taxon>Pseudomonadati</taxon>
        <taxon>Thermodesulfobacteriota</taxon>
        <taxon>Desulfarculia</taxon>
        <taxon>Desulfarculales</taxon>
        <taxon>Desulfarculaceae</taxon>
        <taxon>Dethiosulfatarculus</taxon>
    </lineage>
</organism>
<dbReference type="UniPathway" id="UPA00068">
    <property type="reaction ID" value="UER00109"/>
</dbReference>
<dbReference type="InterPro" id="IPR004636">
    <property type="entry name" value="AcOrn/SuccOrn_fam"/>
</dbReference>
<comment type="subunit">
    <text evidence="7">Homodimer.</text>
</comment>